<dbReference type="Proteomes" id="UP000193498">
    <property type="component" value="Unassembled WGS sequence"/>
</dbReference>
<dbReference type="InParanoid" id="A0A1Y1Y7I3"/>
<name>A0A1Y1Y7I3_9FUNG</name>
<accession>A0A1Y1Y7I3</accession>
<dbReference type="STRING" id="1314790.A0A1Y1Y7I3"/>
<dbReference type="SUPFAM" id="SSF53448">
    <property type="entry name" value="Nucleotide-diphospho-sugar transferases"/>
    <property type="match status" value="1"/>
</dbReference>
<reference evidence="3 4" key="1">
    <citation type="submission" date="2016-07" db="EMBL/GenBank/DDBJ databases">
        <title>Pervasive Adenine N6-methylation of Active Genes in Fungi.</title>
        <authorList>
            <consortium name="DOE Joint Genome Institute"/>
            <person name="Mondo S.J."/>
            <person name="Dannebaum R.O."/>
            <person name="Kuo R.C."/>
            <person name="Labutti K."/>
            <person name="Haridas S."/>
            <person name="Kuo A."/>
            <person name="Salamov A."/>
            <person name="Ahrendt S.R."/>
            <person name="Lipzen A."/>
            <person name="Sullivan W."/>
            <person name="Andreopoulos W.B."/>
            <person name="Clum A."/>
            <person name="Lindquist E."/>
            <person name="Daum C."/>
            <person name="Ramamoorthy G.K."/>
            <person name="Gryganskyi A."/>
            <person name="Culley D."/>
            <person name="Magnuson J.K."/>
            <person name="James T.Y."/>
            <person name="O'Malley M.A."/>
            <person name="Stajich J.E."/>
            <person name="Spatafora J.W."/>
            <person name="Visel A."/>
            <person name="Grigoriev I.V."/>
        </authorList>
    </citation>
    <scope>NUCLEOTIDE SEQUENCE [LARGE SCALE GENOMIC DNA]</scope>
    <source>
        <strain evidence="3 4">CBS 931.73</strain>
    </source>
</reference>
<evidence type="ECO:0000256" key="1">
    <source>
        <dbReference type="ARBA" id="ARBA00009003"/>
    </source>
</evidence>
<comment type="caution">
    <text evidence="3">The sequence shown here is derived from an EMBL/GenBank/DDBJ whole genome shotgun (WGS) entry which is preliminary data.</text>
</comment>
<dbReference type="InterPro" id="IPR029044">
    <property type="entry name" value="Nucleotide-diphossugar_trans"/>
</dbReference>
<evidence type="ECO:0000256" key="2">
    <source>
        <dbReference type="SAM" id="Phobius"/>
    </source>
</evidence>
<keyword evidence="2" id="KW-1133">Transmembrane helix</keyword>
<sequence>MFISNLGISRPRKLFLYITVVTLCFLSYYALTHVYRFESPNSLHDLPGERPLGPIEHVPHAPIADDTDILMPGHFDFQQDRRVPANYIANLTLIMDECDMKKVSVSECLDYIQKNQRAYMYLSNPNAELTSSACPENDPMLFHIYWKGPFTDKLSLTIKSFLYSQPLECSRLWVWMDSWGSKEDLETNEFSSPLLEFSSNVEFKQWSLEDEVKKSPDFANLSPKAVKTVAYSDMVRFVVLNLYGGLYHDADVLFLRDYRPLYYAPEAFAYQWSYTPKFNTAIFRMRANSTVSRWLVNRAIANGSFHPENINQYLSEWNNKFTEFPEKPELLMLPLALFDPLWLKNDDHQRGKKLLPNLNKFTDAFDSAKVEGEFDLLLDDEMPEREFENFFPGAWSYHWHNNWKTPIAKGSWMGVLLKSFDDFLYNEGRNYYGEAFEKSE</sequence>
<gene>
    <name evidence="3" type="ORF">K493DRAFT_315743</name>
</gene>
<dbReference type="Gene3D" id="3.90.550.20">
    <property type="match status" value="1"/>
</dbReference>
<keyword evidence="2" id="KW-0472">Membrane</keyword>
<dbReference type="Pfam" id="PF04488">
    <property type="entry name" value="Gly_transf_sug"/>
    <property type="match status" value="1"/>
</dbReference>
<evidence type="ECO:0000313" key="4">
    <source>
        <dbReference type="Proteomes" id="UP000193498"/>
    </source>
</evidence>
<dbReference type="OrthoDB" id="409543at2759"/>
<feature type="transmembrane region" description="Helical" evidence="2">
    <location>
        <begin position="14"/>
        <end position="31"/>
    </location>
</feature>
<organism evidence="3 4">
    <name type="scientific">Basidiobolus meristosporus CBS 931.73</name>
    <dbReference type="NCBI Taxonomy" id="1314790"/>
    <lineage>
        <taxon>Eukaryota</taxon>
        <taxon>Fungi</taxon>
        <taxon>Fungi incertae sedis</taxon>
        <taxon>Zoopagomycota</taxon>
        <taxon>Entomophthoromycotina</taxon>
        <taxon>Basidiobolomycetes</taxon>
        <taxon>Basidiobolales</taxon>
        <taxon>Basidiobolaceae</taxon>
        <taxon>Basidiobolus</taxon>
    </lineage>
</organism>
<proteinExistence type="inferred from homology"/>
<dbReference type="EMBL" id="MCFE01000218">
    <property type="protein sequence ID" value="ORX93948.1"/>
    <property type="molecule type" value="Genomic_DNA"/>
</dbReference>
<evidence type="ECO:0008006" key="5">
    <source>
        <dbReference type="Google" id="ProtNLM"/>
    </source>
</evidence>
<keyword evidence="2" id="KW-0812">Transmembrane</keyword>
<keyword evidence="4" id="KW-1185">Reference proteome</keyword>
<dbReference type="InterPro" id="IPR007577">
    <property type="entry name" value="GlycoTrfase_DXD_sugar-bd_CS"/>
</dbReference>
<comment type="similarity">
    <text evidence="1">Belongs to the glycosyltransferase 32 family.</text>
</comment>
<evidence type="ECO:0000313" key="3">
    <source>
        <dbReference type="EMBL" id="ORX93948.1"/>
    </source>
</evidence>
<protein>
    <recommendedName>
        <fullName evidence="5">Glycosyltransferase family 32 protein</fullName>
    </recommendedName>
</protein>
<dbReference type="AlphaFoldDB" id="A0A1Y1Y7I3"/>